<dbReference type="InterPro" id="IPR011990">
    <property type="entry name" value="TPR-like_helical_dom_sf"/>
</dbReference>
<dbReference type="PANTHER" id="PTHR11102:SF160">
    <property type="entry name" value="ERAD-ASSOCIATED E3 UBIQUITIN-PROTEIN LIGASE COMPONENT HRD3"/>
    <property type="match status" value="1"/>
</dbReference>
<keyword evidence="2" id="KW-1185">Reference proteome</keyword>
<dbReference type="InterPro" id="IPR050767">
    <property type="entry name" value="Sel1_AlgK"/>
</dbReference>
<reference evidence="1 2" key="1">
    <citation type="journal article" date="2021" name="Sci. Rep.">
        <title>The distribution of antibiotic resistance genes in chicken gut microbiota commensals.</title>
        <authorList>
            <person name="Juricova H."/>
            <person name="Matiasovicova J."/>
            <person name="Kubasova T."/>
            <person name="Cejkova D."/>
            <person name="Rychlik I."/>
        </authorList>
    </citation>
    <scope>NUCLEOTIDE SEQUENCE [LARGE SCALE GENOMIC DNA]</scope>
    <source>
        <strain evidence="1 2">An819</strain>
    </source>
</reference>
<name>A0A938WQM5_9BACT</name>
<gene>
    <name evidence="1" type="ORF">H6B30_12670</name>
</gene>
<sequence>MIIGFVLGIGAPVMSQTVRLSADERGAVEERVKKYCGFMELFAGNLEQIDKMDSIFAMCENDKVQTFDDISPRAKSGDIEYNSLPLFQYLQNITSKFDNSLQVEYSGFRCEKVVSEPKMNSLGLGGSGMPGGVSLTNAYASVRVVKKIKGSGIDKSVPLRIMVNLSSFKIGGTVSEEYEDPYSLYLEGVEMLENGDERKGMELLEKCSGYKTYPGRFRAMTIMGVHLFRKAKWAEAERMLTMASEQDPVGGVMLAQMYVMSSQTVDLRIPAHYYNPTKAMQLLERYASVEDKDCPEASLVASYDLAAFYIQGNIVPRNLDKAGMYLEKIDKYVEGNNVHDGNFLVLPYSLRIGIASVRGDLFELKSNLIILENLFPVLTLGADYKLILYSCVYGGLLGIYKKEKNTAKYEEYLGKLKTLNTPVCNKLLACEYREANKYEEALKYYRLAADGGEPDAAYVMSLYYIPSSGIDISQVADGFDRFLYSPRPDKDAAKSLSFAKMAAEQGHADAEFRMVQMCFDGPSIGLPLDVGSGVEWVCRFANSAGYSHARLVGAGIGWIVNFYLQNKDKDILSAFERKAAQGDPAAAYVCYQLYCYVERDTVMGFDYLRKSAEGGFYQGLFDIAASYSSGVNVARDYGQVPYWANQLVERNFPIGYVLLAEYEAEVNHDYKKEMDLYLKAIDMKEASAALEVGKIYLEGRHGHVKDLEKAKFYLSMVEEFLQVQFSPSGADLIAEAKLRLGQIEAASVNGTLADSPEPSTSYMTQLDVLSDQVLSPDERIAESERLLPLLFASSDAVVKIIGSNGTTIVATETAADFLMRLSTAPARVKVVRVSSELNAEGKIIELIVREEK</sequence>
<organism evidence="1 2">
    <name type="scientific">Marseilla massiliensis</name>
    <dbReference type="NCBI Taxonomy" id="1841864"/>
    <lineage>
        <taxon>Bacteria</taxon>
        <taxon>Pseudomonadati</taxon>
        <taxon>Bacteroidota</taxon>
        <taxon>Bacteroidia</taxon>
        <taxon>Bacteroidales</taxon>
        <taxon>Prevotellaceae</taxon>
        <taxon>Marseilla</taxon>
    </lineage>
</organism>
<accession>A0A938WQM5</accession>
<comment type="caution">
    <text evidence="1">The sequence shown here is derived from an EMBL/GenBank/DDBJ whole genome shotgun (WGS) entry which is preliminary data.</text>
</comment>
<evidence type="ECO:0000313" key="1">
    <source>
        <dbReference type="EMBL" id="MBM6662594.1"/>
    </source>
</evidence>
<proteinExistence type="predicted"/>
<dbReference type="PANTHER" id="PTHR11102">
    <property type="entry name" value="SEL-1-LIKE PROTEIN"/>
    <property type="match status" value="1"/>
</dbReference>
<protein>
    <submittedName>
        <fullName evidence="1">Sel1 repeat family protein</fullName>
    </submittedName>
</protein>
<dbReference type="EMBL" id="JACJJL010000024">
    <property type="protein sequence ID" value="MBM6662594.1"/>
    <property type="molecule type" value="Genomic_DNA"/>
</dbReference>
<dbReference type="SUPFAM" id="SSF81901">
    <property type="entry name" value="HCP-like"/>
    <property type="match status" value="2"/>
</dbReference>
<dbReference type="RefSeq" id="WP_205111150.1">
    <property type="nucleotide sequence ID" value="NZ_JACJJL010000024.1"/>
</dbReference>
<dbReference type="Pfam" id="PF08238">
    <property type="entry name" value="Sel1"/>
    <property type="match status" value="5"/>
</dbReference>
<evidence type="ECO:0000313" key="2">
    <source>
        <dbReference type="Proteomes" id="UP000764045"/>
    </source>
</evidence>
<dbReference type="Proteomes" id="UP000764045">
    <property type="component" value="Unassembled WGS sequence"/>
</dbReference>
<dbReference type="InterPro" id="IPR006597">
    <property type="entry name" value="Sel1-like"/>
</dbReference>
<dbReference type="SMART" id="SM00671">
    <property type="entry name" value="SEL1"/>
    <property type="match status" value="4"/>
</dbReference>
<dbReference type="Gene3D" id="1.25.40.10">
    <property type="entry name" value="Tetratricopeptide repeat domain"/>
    <property type="match status" value="3"/>
</dbReference>
<dbReference type="AlphaFoldDB" id="A0A938WQM5"/>